<dbReference type="GO" id="GO:0016987">
    <property type="term" value="F:sigma factor activity"/>
    <property type="evidence" value="ECO:0007669"/>
    <property type="project" value="UniProtKB-KW"/>
</dbReference>
<dbReference type="InterPro" id="IPR013249">
    <property type="entry name" value="RNA_pol_sigma70_r4_t2"/>
</dbReference>
<evidence type="ECO:0000313" key="9">
    <source>
        <dbReference type="Proteomes" id="UP000051634"/>
    </source>
</evidence>
<dbReference type="Pfam" id="PF04542">
    <property type="entry name" value="Sigma70_r2"/>
    <property type="match status" value="1"/>
</dbReference>
<dbReference type="Pfam" id="PF08281">
    <property type="entry name" value="Sigma70_r4_2"/>
    <property type="match status" value="1"/>
</dbReference>
<feature type="domain" description="RNA polymerase sigma factor 70 region 4 type 2" evidence="7">
    <location>
        <begin position="122"/>
        <end position="173"/>
    </location>
</feature>
<dbReference type="InterPro" id="IPR013324">
    <property type="entry name" value="RNA_pol_sigma_r3/r4-like"/>
</dbReference>
<protein>
    <submittedName>
        <fullName evidence="8">RNA polymerase sigma factor, sigma-70 family</fullName>
    </submittedName>
</protein>
<organism evidence="8 9">
    <name type="scientific">endosymbiont of Ridgeia piscesae</name>
    <dbReference type="NCBI Taxonomy" id="54398"/>
    <lineage>
        <taxon>Bacteria</taxon>
        <taxon>Pseudomonadati</taxon>
        <taxon>Pseudomonadota</taxon>
        <taxon>Gammaproteobacteria</taxon>
        <taxon>sulfur-oxidizing symbionts</taxon>
    </lineage>
</organism>
<dbReference type="RefSeq" id="WP_060528689.1">
    <property type="nucleotide sequence ID" value="NZ_KQ557164.1"/>
</dbReference>
<dbReference type="OrthoDB" id="9784272at2"/>
<dbReference type="GO" id="GO:0003677">
    <property type="term" value="F:DNA binding"/>
    <property type="evidence" value="ECO:0007669"/>
    <property type="project" value="UniProtKB-KW"/>
</dbReference>
<dbReference type="AlphaFoldDB" id="A0A0T5Z1J3"/>
<feature type="domain" description="RNA polymerase sigma-70 region 2" evidence="6">
    <location>
        <begin position="25"/>
        <end position="91"/>
    </location>
</feature>
<reference evidence="8 9" key="1">
    <citation type="submission" date="2015-11" db="EMBL/GenBank/DDBJ databases">
        <title>The genome of Candidatus Endoriftia persephone in Ridgeia piscesae and population structure of the North Eastern Pacific vestimentiferan symbionts.</title>
        <authorList>
            <person name="Perez M."/>
            <person name="Juniper K.S."/>
        </authorList>
    </citation>
    <scope>NUCLEOTIDE SEQUENCE [LARGE SCALE GENOMIC DNA]</scope>
    <source>
        <strain evidence="8">Ind11</strain>
    </source>
</reference>
<dbReference type="PANTHER" id="PTHR43133:SF8">
    <property type="entry name" value="RNA POLYMERASE SIGMA FACTOR HI_1459-RELATED"/>
    <property type="match status" value="1"/>
</dbReference>
<evidence type="ECO:0000256" key="1">
    <source>
        <dbReference type="ARBA" id="ARBA00010641"/>
    </source>
</evidence>
<dbReference type="SUPFAM" id="SSF88946">
    <property type="entry name" value="Sigma2 domain of RNA polymerase sigma factors"/>
    <property type="match status" value="1"/>
</dbReference>
<dbReference type="PATRIC" id="fig|54398.3.peg.3130"/>
<keyword evidence="4" id="KW-0238">DNA-binding</keyword>
<evidence type="ECO:0000256" key="2">
    <source>
        <dbReference type="ARBA" id="ARBA00023015"/>
    </source>
</evidence>
<proteinExistence type="inferred from homology"/>
<dbReference type="Gene3D" id="1.10.1740.10">
    <property type="match status" value="1"/>
</dbReference>
<keyword evidence="2" id="KW-0805">Transcription regulation</keyword>
<comment type="similarity">
    <text evidence="1">Belongs to the sigma-70 factor family. ECF subfamily.</text>
</comment>
<keyword evidence="3" id="KW-0731">Sigma factor</keyword>
<dbReference type="InterPro" id="IPR039425">
    <property type="entry name" value="RNA_pol_sigma-70-like"/>
</dbReference>
<dbReference type="Proteomes" id="UP000051634">
    <property type="component" value="Unassembled WGS sequence"/>
</dbReference>
<evidence type="ECO:0000256" key="5">
    <source>
        <dbReference type="ARBA" id="ARBA00023163"/>
    </source>
</evidence>
<dbReference type="EMBL" id="LDXT01000038">
    <property type="protein sequence ID" value="KRT56591.1"/>
    <property type="molecule type" value="Genomic_DNA"/>
</dbReference>
<name>A0A0T5Z1J3_9GAMM</name>
<dbReference type="Gene3D" id="1.10.10.10">
    <property type="entry name" value="Winged helix-like DNA-binding domain superfamily/Winged helix DNA-binding domain"/>
    <property type="match status" value="1"/>
</dbReference>
<dbReference type="NCBIfam" id="TIGR02937">
    <property type="entry name" value="sigma70-ECF"/>
    <property type="match status" value="1"/>
</dbReference>
<dbReference type="InterPro" id="IPR014284">
    <property type="entry name" value="RNA_pol_sigma-70_dom"/>
</dbReference>
<evidence type="ECO:0000256" key="4">
    <source>
        <dbReference type="ARBA" id="ARBA00023125"/>
    </source>
</evidence>
<dbReference type="SUPFAM" id="SSF88659">
    <property type="entry name" value="Sigma3 and sigma4 domains of RNA polymerase sigma factors"/>
    <property type="match status" value="1"/>
</dbReference>
<dbReference type="PANTHER" id="PTHR43133">
    <property type="entry name" value="RNA POLYMERASE ECF-TYPE SIGMA FACTO"/>
    <property type="match status" value="1"/>
</dbReference>
<dbReference type="InterPro" id="IPR036388">
    <property type="entry name" value="WH-like_DNA-bd_sf"/>
</dbReference>
<sequence length="184" mass="21585">MKQDPSDENLMQRYCAGDTAAFDALYARYRRPLFRYLQRQGGDASSSEELYQDIWLRVIDARNQWRSEEGFSPWFYRIAHNRLVDHWRSRRPAESFESTDEVVTLDQHWPDDWLLIRQCVERLFKLLGGLSESQRSAFLLKEEAGLSLQQIAIVTGTGRETVKSRLRYALRRLRAGLEGCDEHA</sequence>
<gene>
    <name evidence="8" type="ORF">Ga0074115_1592</name>
</gene>
<dbReference type="InterPro" id="IPR007627">
    <property type="entry name" value="RNA_pol_sigma70_r2"/>
</dbReference>
<comment type="caution">
    <text evidence="8">The sequence shown here is derived from an EMBL/GenBank/DDBJ whole genome shotgun (WGS) entry which is preliminary data.</text>
</comment>
<accession>A0A0T5Z1J3</accession>
<evidence type="ECO:0000313" key="8">
    <source>
        <dbReference type="EMBL" id="KRT56591.1"/>
    </source>
</evidence>
<evidence type="ECO:0000259" key="7">
    <source>
        <dbReference type="Pfam" id="PF08281"/>
    </source>
</evidence>
<evidence type="ECO:0000259" key="6">
    <source>
        <dbReference type="Pfam" id="PF04542"/>
    </source>
</evidence>
<dbReference type="InterPro" id="IPR013325">
    <property type="entry name" value="RNA_pol_sigma_r2"/>
</dbReference>
<evidence type="ECO:0000256" key="3">
    <source>
        <dbReference type="ARBA" id="ARBA00023082"/>
    </source>
</evidence>
<dbReference type="GO" id="GO:0006352">
    <property type="term" value="P:DNA-templated transcription initiation"/>
    <property type="evidence" value="ECO:0007669"/>
    <property type="project" value="InterPro"/>
</dbReference>
<keyword evidence="9" id="KW-1185">Reference proteome</keyword>
<keyword evidence="5" id="KW-0804">Transcription</keyword>